<dbReference type="GO" id="GO:0009002">
    <property type="term" value="F:serine-type D-Ala-D-Ala carboxypeptidase activity"/>
    <property type="evidence" value="ECO:0007669"/>
    <property type="project" value="InterPro"/>
</dbReference>
<keyword evidence="6" id="KW-0961">Cell wall biogenesis/degradation</keyword>
<dbReference type="GO" id="GO:0006508">
    <property type="term" value="P:proteolysis"/>
    <property type="evidence" value="ECO:0007669"/>
    <property type="project" value="InterPro"/>
</dbReference>
<feature type="active site" description="Acyl-ester intermediate" evidence="7">
    <location>
        <position position="49"/>
    </location>
</feature>
<gene>
    <name evidence="12" type="ORF">COB13_14670</name>
</gene>
<dbReference type="InterPro" id="IPR001967">
    <property type="entry name" value="Peptidase_S11_N"/>
</dbReference>
<dbReference type="Pfam" id="PF00768">
    <property type="entry name" value="Peptidase_S11"/>
    <property type="match status" value="1"/>
</dbReference>
<evidence type="ECO:0000256" key="6">
    <source>
        <dbReference type="ARBA" id="ARBA00023316"/>
    </source>
</evidence>
<comment type="caution">
    <text evidence="12">The sequence shown here is derived from an EMBL/GenBank/DDBJ whole genome shotgun (WGS) entry which is preliminary data.</text>
</comment>
<comment type="similarity">
    <text evidence="1 9">Belongs to the peptidase S11 family.</text>
</comment>
<accession>A0A2A4YTA1</accession>
<name>A0A2A4YTA1_9PROT</name>
<proteinExistence type="inferred from homology"/>
<dbReference type="InterPro" id="IPR018044">
    <property type="entry name" value="Peptidase_S11"/>
</dbReference>
<sequence length="303" mass="33530">MLKSAQFLWLAILLCLPLSAQAKPQIVFDVNSGRVLAATDIDQKWYPASLTKIMTGYLAFQAISNRSDISLKTKITLSKYAASQPPSKLGIGAGRSISMEKALEALFIRSTNDIAVGIAEKISGSEARFITLMNNTAKNLGMTRTHFSNPHGLFKRDQVSTARDLAKLTHAILLRYPQFSRFFSMRYLEIGGKKFRNRNGLLRNYQGADGMKTGFVCSSGYNLIATATRNGKKIAAIMMGGKNVKSRDKQVATLLDFGFNQLTNHSDNGNATIYTAQRQAYKAPFDMRPISCAPRKKKAKKKK</sequence>
<protein>
    <recommendedName>
        <fullName evidence="11">Peptidase S11 D-alanyl-D-alanine carboxypeptidase A N-terminal domain-containing protein</fullName>
    </recommendedName>
</protein>
<dbReference type="SUPFAM" id="SSF56601">
    <property type="entry name" value="beta-lactamase/transpeptidase-like"/>
    <property type="match status" value="1"/>
</dbReference>
<evidence type="ECO:0000256" key="1">
    <source>
        <dbReference type="ARBA" id="ARBA00007164"/>
    </source>
</evidence>
<dbReference type="AlphaFoldDB" id="A0A2A4YTA1"/>
<feature type="domain" description="Peptidase S11 D-alanyl-D-alanine carboxypeptidase A N-terminal" evidence="11">
    <location>
        <begin position="19"/>
        <end position="242"/>
    </location>
</feature>
<evidence type="ECO:0000256" key="7">
    <source>
        <dbReference type="PIRSR" id="PIRSR618044-1"/>
    </source>
</evidence>
<evidence type="ECO:0000256" key="2">
    <source>
        <dbReference type="ARBA" id="ARBA00022729"/>
    </source>
</evidence>
<dbReference type="PRINTS" id="PR00725">
    <property type="entry name" value="DADACBPTASE1"/>
</dbReference>
<dbReference type="EMBL" id="NVUS01000025">
    <property type="protein sequence ID" value="PCI97961.1"/>
    <property type="molecule type" value="Genomic_DNA"/>
</dbReference>
<dbReference type="GO" id="GO:0008360">
    <property type="term" value="P:regulation of cell shape"/>
    <property type="evidence" value="ECO:0007669"/>
    <property type="project" value="UniProtKB-KW"/>
</dbReference>
<feature type="active site" description="Proton acceptor" evidence="7">
    <location>
        <position position="52"/>
    </location>
</feature>
<feature type="signal peptide" evidence="10">
    <location>
        <begin position="1"/>
        <end position="22"/>
    </location>
</feature>
<dbReference type="GO" id="GO:0071555">
    <property type="term" value="P:cell wall organization"/>
    <property type="evidence" value="ECO:0007669"/>
    <property type="project" value="UniProtKB-KW"/>
</dbReference>
<keyword evidence="5" id="KW-0573">Peptidoglycan synthesis</keyword>
<organism evidence="12">
    <name type="scientific">OCS116 cluster bacterium</name>
    <dbReference type="NCBI Taxonomy" id="2030921"/>
    <lineage>
        <taxon>Bacteria</taxon>
        <taxon>Pseudomonadati</taxon>
        <taxon>Pseudomonadota</taxon>
        <taxon>Alphaproteobacteria</taxon>
        <taxon>OCS116 cluster</taxon>
    </lineage>
</organism>
<reference evidence="12" key="2">
    <citation type="journal article" date="2018" name="ISME J.">
        <title>A dynamic microbial community with high functional redundancy inhabits the cold, oxic subseafloor aquifer.</title>
        <authorList>
            <person name="Tully B.J."/>
            <person name="Wheat C.G."/>
            <person name="Glazer B.T."/>
            <person name="Huber J.A."/>
        </authorList>
    </citation>
    <scope>NUCLEOTIDE SEQUENCE</scope>
    <source>
        <strain evidence="12">NORP83</strain>
    </source>
</reference>
<feature type="binding site" evidence="8">
    <location>
        <position position="212"/>
    </location>
    <ligand>
        <name>substrate</name>
    </ligand>
</feature>
<keyword evidence="2 10" id="KW-0732">Signal</keyword>
<keyword evidence="3" id="KW-0378">Hydrolase</keyword>
<evidence type="ECO:0000259" key="11">
    <source>
        <dbReference type="Pfam" id="PF00768"/>
    </source>
</evidence>
<evidence type="ECO:0000256" key="4">
    <source>
        <dbReference type="ARBA" id="ARBA00022960"/>
    </source>
</evidence>
<reference key="1">
    <citation type="submission" date="2017-08" db="EMBL/GenBank/DDBJ databases">
        <title>A dynamic microbial community with high functional redundancy inhabits the cold, oxic subseafloor aquifer.</title>
        <authorList>
            <person name="Tully B.J."/>
            <person name="Wheat C.G."/>
            <person name="Glazer B.T."/>
            <person name="Huber J.A."/>
        </authorList>
    </citation>
    <scope>NUCLEOTIDE SEQUENCE [LARGE SCALE GENOMIC DNA]</scope>
</reference>
<dbReference type="PANTHER" id="PTHR21581">
    <property type="entry name" value="D-ALANYL-D-ALANINE CARBOXYPEPTIDASE"/>
    <property type="match status" value="1"/>
</dbReference>
<dbReference type="Gene3D" id="3.40.710.10">
    <property type="entry name" value="DD-peptidase/beta-lactamase superfamily"/>
    <property type="match status" value="1"/>
</dbReference>
<dbReference type="PANTHER" id="PTHR21581:SF6">
    <property type="entry name" value="TRAFFICKING PROTEIN PARTICLE COMPLEX SUBUNIT 12"/>
    <property type="match status" value="1"/>
</dbReference>
<evidence type="ECO:0000256" key="5">
    <source>
        <dbReference type="ARBA" id="ARBA00022984"/>
    </source>
</evidence>
<evidence type="ECO:0000256" key="3">
    <source>
        <dbReference type="ARBA" id="ARBA00022801"/>
    </source>
</evidence>
<evidence type="ECO:0000256" key="8">
    <source>
        <dbReference type="PIRSR" id="PIRSR618044-2"/>
    </source>
</evidence>
<dbReference type="InterPro" id="IPR012338">
    <property type="entry name" value="Beta-lactam/transpept-like"/>
</dbReference>
<feature type="chain" id="PRO_5012743263" description="Peptidase S11 D-alanyl-D-alanine carboxypeptidase A N-terminal domain-containing protein" evidence="10">
    <location>
        <begin position="23"/>
        <end position="303"/>
    </location>
</feature>
<evidence type="ECO:0000256" key="10">
    <source>
        <dbReference type="SAM" id="SignalP"/>
    </source>
</evidence>
<evidence type="ECO:0000256" key="9">
    <source>
        <dbReference type="RuleBase" id="RU004016"/>
    </source>
</evidence>
<evidence type="ECO:0000313" key="12">
    <source>
        <dbReference type="EMBL" id="PCI97961.1"/>
    </source>
</evidence>
<feature type="active site" evidence="7">
    <location>
        <position position="110"/>
    </location>
</feature>
<keyword evidence="4" id="KW-0133">Cell shape</keyword>
<dbReference type="GO" id="GO:0009252">
    <property type="term" value="P:peptidoglycan biosynthetic process"/>
    <property type="evidence" value="ECO:0007669"/>
    <property type="project" value="UniProtKB-KW"/>
</dbReference>